<evidence type="ECO:0000313" key="1">
    <source>
        <dbReference type="EMBL" id="SEW27283.1"/>
    </source>
</evidence>
<protein>
    <submittedName>
        <fullName evidence="1">Uncharacterized protein</fullName>
    </submittedName>
</protein>
<dbReference type="GeneID" id="99987097"/>
<dbReference type="OrthoDB" id="1090375at2"/>
<evidence type="ECO:0000313" key="2">
    <source>
        <dbReference type="Proteomes" id="UP000199437"/>
    </source>
</evidence>
<dbReference type="EMBL" id="FOIR01000002">
    <property type="protein sequence ID" value="SEW27283.1"/>
    <property type="molecule type" value="Genomic_DNA"/>
</dbReference>
<dbReference type="Proteomes" id="UP000199437">
    <property type="component" value="Unassembled WGS sequence"/>
</dbReference>
<keyword evidence="2" id="KW-1185">Reference proteome</keyword>
<sequence>MPALNKPLTILLIICTSFGAYCQKAAPILIAPVIIDTVEVKQTSTVTRMLWLNDTITIGTLVEPIEIDTAELLKMKKAFKDDSPINDKEIAELKANIKTGAQNCYSYALEKYFAHHSSFNQTLFSQTTGIDRPSAEAILSKYFSSIDSFSTDSKQDLKKQLPNNVLVGFVNKENWTTHLVYYNEGVFYSKNGVFKPIEFKSLKKFLKESYIYTQQIVLYRIDEDKVKDYIQKDNF</sequence>
<dbReference type="STRING" id="1267423.SAMN05216290_2397"/>
<dbReference type="RefSeq" id="WP_090258816.1">
    <property type="nucleotide sequence ID" value="NZ_FOIR01000002.1"/>
</dbReference>
<reference evidence="2" key="1">
    <citation type="submission" date="2016-10" db="EMBL/GenBank/DDBJ databases">
        <authorList>
            <person name="Varghese N."/>
            <person name="Submissions S."/>
        </authorList>
    </citation>
    <scope>NUCLEOTIDE SEQUENCE [LARGE SCALE GENOMIC DNA]</scope>
    <source>
        <strain evidence="2">CGMCC 1.12402</strain>
    </source>
</reference>
<name>A0A1I0QK28_9BACT</name>
<organism evidence="1 2">
    <name type="scientific">Roseivirga pacifica</name>
    <dbReference type="NCBI Taxonomy" id="1267423"/>
    <lineage>
        <taxon>Bacteria</taxon>
        <taxon>Pseudomonadati</taxon>
        <taxon>Bacteroidota</taxon>
        <taxon>Cytophagia</taxon>
        <taxon>Cytophagales</taxon>
        <taxon>Roseivirgaceae</taxon>
        <taxon>Roseivirga</taxon>
    </lineage>
</organism>
<proteinExistence type="predicted"/>
<accession>A0A1I0QK28</accession>
<dbReference type="AlphaFoldDB" id="A0A1I0QK28"/>
<gene>
    <name evidence="1" type="ORF">SAMN05216290_2397</name>
</gene>